<dbReference type="PROSITE" id="PS50968">
    <property type="entry name" value="BIOTINYL_LIPOYL"/>
    <property type="match status" value="1"/>
</dbReference>
<name>A0ABR1FLX5_AURAN</name>
<evidence type="ECO:0000256" key="1">
    <source>
        <dbReference type="ARBA" id="ARBA00022823"/>
    </source>
</evidence>
<dbReference type="PANTHER" id="PTHR23151:SF90">
    <property type="entry name" value="DIHYDROLIPOYLLYSINE-RESIDUE ACETYLTRANSFERASE COMPONENT OF PYRUVATE DEHYDROGENASE COMPLEX, MITOCHONDRIAL-RELATED"/>
    <property type="match status" value="1"/>
</dbReference>
<dbReference type="Gene3D" id="2.40.50.100">
    <property type="match status" value="1"/>
</dbReference>
<accession>A0ABR1FLX5</accession>
<gene>
    <name evidence="4" type="ORF">SO694_00038250</name>
</gene>
<dbReference type="PROSITE" id="PS00189">
    <property type="entry name" value="LIPOYL"/>
    <property type="match status" value="1"/>
</dbReference>
<dbReference type="Pfam" id="PF00364">
    <property type="entry name" value="Biotin_lipoyl"/>
    <property type="match status" value="1"/>
</dbReference>
<evidence type="ECO:0000259" key="3">
    <source>
        <dbReference type="PROSITE" id="PS50968"/>
    </source>
</evidence>
<dbReference type="EMBL" id="JBBJCI010000363">
    <property type="protein sequence ID" value="KAK7233227.1"/>
    <property type="molecule type" value="Genomic_DNA"/>
</dbReference>
<comment type="caution">
    <text evidence="4">The sequence shown here is derived from an EMBL/GenBank/DDBJ whole genome shotgun (WGS) entry which is preliminary data.</text>
</comment>
<dbReference type="InterPro" id="IPR011053">
    <property type="entry name" value="Single_hybrid_motif"/>
</dbReference>
<dbReference type="CDD" id="cd06849">
    <property type="entry name" value="lipoyl_domain"/>
    <property type="match status" value="1"/>
</dbReference>
<dbReference type="InterPro" id="IPR045257">
    <property type="entry name" value="E2/Pdx1"/>
</dbReference>
<proteinExistence type="predicted"/>
<dbReference type="Proteomes" id="UP001363151">
    <property type="component" value="Unassembled WGS sequence"/>
</dbReference>
<protein>
    <submittedName>
        <fullName evidence="4">Dihydrolipoyllysine-residue acetyltransferase</fullName>
    </submittedName>
</protein>
<dbReference type="SUPFAM" id="SSF51230">
    <property type="entry name" value="Single hybrid motif"/>
    <property type="match status" value="1"/>
</dbReference>
<evidence type="ECO:0000313" key="4">
    <source>
        <dbReference type="EMBL" id="KAK7233227.1"/>
    </source>
</evidence>
<evidence type="ECO:0000313" key="5">
    <source>
        <dbReference type="Proteomes" id="UP001363151"/>
    </source>
</evidence>
<dbReference type="InterPro" id="IPR003016">
    <property type="entry name" value="2-oxoA_DH_lipoyl-BS"/>
</dbReference>
<evidence type="ECO:0000256" key="2">
    <source>
        <dbReference type="ARBA" id="ARBA00022946"/>
    </source>
</evidence>
<keyword evidence="1" id="KW-0450">Lipoyl</keyword>
<feature type="domain" description="Lipoyl-binding" evidence="3">
    <location>
        <begin position="27"/>
        <end position="114"/>
    </location>
</feature>
<dbReference type="PANTHER" id="PTHR23151">
    <property type="entry name" value="DIHYDROLIPOAMIDE ACETYL/SUCCINYL-TRANSFERASE-RELATED"/>
    <property type="match status" value="1"/>
</dbReference>
<keyword evidence="5" id="KW-1185">Reference proteome</keyword>
<organism evidence="4 5">
    <name type="scientific">Aureococcus anophagefferens</name>
    <name type="common">Harmful bloom alga</name>
    <dbReference type="NCBI Taxonomy" id="44056"/>
    <lineage>
        <taxon>Eukaryota</taxon>
        <taxon>Sar</taxon>
        <taxon>Stramenopiles</taxon>
        <taxon>Ochrophyta</taxon>
        <taxon>Pelagophyceae</taxon>
        <taxon>Pelagomonadales</taxon>
        <taxon>Pelagomonadaceae</taxon>
        <taxon>Aureococcus</taxon>
    </lineage>
</organism>
<dbReference type="InterPro" id="IPR000089">
    <property type="entry name" value="Biotin_lipoyl"/>
</dbReference>
<sequence length="155" mass="16149">MLARFARTAARPALWRTSRAALSYPAHEVVGLPALSPTMEMGTIAAWKVDEGGAFGAGDVIAEIETDKATVDFEAQDDGVLAKILVQAGTEVAGRRPPEPPAPEPAPAPAAVAAAGEVLVFVRADADAPLIKGPLAAIFEKQKEEYHAKYGATGF</sequence>
<reference evidence="4 5" key="1">
    <citation type="submission" date="2024-03" db="EMBL/GenBank/DDBJ databases">
        <title>Aureococcus anophagefferens CCMP1851 and Kratosvirus quantuckense: Draft genome of a second virus-susceptible host strain in the model system.</title>
        <authorList>
            <person name="Chase E."/>
            <person name="Truchon A.R."/>
            <person name="Schepens W."/>
            <person name="Wilhelm S.W."/>
        </authorList>
    </citation>
    <scope>NUCLEOTIDE SEQUENCE [LARGE SCALE GENOMIC DNA]</scope>
    <source>
        <strain evidence="4 5">CCMP1851</strain>
    </source>
</reference>
<keyword evidence="2" id="KW-0809">Transit peptide</keyword>